<accession>A0AB73GYM9</accession>
<name>A0AB73GYM9_9XANT</name>
<sequence>MALLAKALGAVAWSLVTRVAMRPGAVFIKLPLAFIDSRSTNLKNETAAPGNHAFRVHLSKNPPLNRDALCLNNYIAIASWTRNSLAPA</sequence>
<protein>
    <recommendedName>
        <fullName evidence="2">Secreted protein</fullName>
    </recommendedName>
</protein>
<dbReference type="EMBL" id="JACIIQ010000006">
    <property type="protein sequence ID" value="MBB5670284.1"/>
    <property type="molecule type" value="Genomic_DNA"/>
</dbReference>
<reference evidence="1" key="1">
    <citation type="submission" date="2020-08" db="EMBL/GenBank/DDBJ databases">
        <title>Studying the diversity of plant-associated saprophytic bacteria and their role in host health and plant-pathogen interactions.</title>
        <authorList>
            <person name="Potnis N."/>
        </authorList>
    </citation>
    <scope>NUCLEOTIDE SEQUENCE</scope>
    <source>
        <strain evidence="1">F21</strain>
    </source>
</reference>
<gene>
    <name evidence="1" type="ORF">FHR65_001839</name>
</gene>
<dbReference type="RefSeq" id="WP_184577595.1">
    <property type="nucleotide sequence ID" value="NZ_JACIIQ010000006.1"/>
</dbReference>
<dbReference type="Proteomes" id="UP000528595">
    <property type="component" value="Unassembled WGS sequence"/>
</dbReference>
<comment type="caution">
    <text evidence="1">The sequence shown here is derived from an EMBL/GenBank/DDBJ whole genome shotgun (WGS) entry which is preliminary data.</text>
</comment>
<evidence type="ECO:0008006" key="2">
    <source>
        <dbReference type="Google" id="ProtNLM"/>
    </source>
</evidence>
<proteinExistence type="predicted"/>
<evidence type="ECO:0000313" key="1">
    <source>
        <dbReference type="EMBL" id="MBB5670284.1"/>
    </source>
</evidence>
<dbReference type="AlphaFoldDB" id="A0AB73GYM9"/>
<organism evidence="1">
    <name type="scientific">Xanthomonas arboricola</name>
    <dbReference type="NCBI Taxonomy" id="56448"/>
    <lineage>
        <taxon>Bacteria</taxon>
        <taxon>Pseudomonadati</taxon>
        <taxon>Pseudomonadota</taxon>
        <taxon>Gammaproteobacteria</taxon>
        <taxon>Lysobacterales</taxon>
        <taxon>Lysobacteraceae</taxon>
        <taxon>Xanthomonas</taxon>
    </lineage>
</organism>